<evidence type="ECO:0000256" key="2">
    <source>
        <dbReference type="SAM" id="Phobius"/>
    </source>
</evidence>
<keyword evidence="4" id="KW-1185">Reference proteome</keyword>
<sequence>MVVLAGGVVNHSRFHSASRGHTNTNARLTRRQDLGQNSSSLNDPTTLTVASPKPFMDKLQLGLAPTATTAFNESSTLGSSSQPPSTTSLNMTDGSFVQTQTRAKVPATSTESNLTMDRETELVSKAEDRDRIATSTTTSWFPTEDAPNPSTLSSTPSPLLVRVSTTLTEPMVSRTTMTTEVTHTSVVTGDNRDSKKNTPVIVGIVICSVALLSLLICALVLAFRRYMRRRQSSGSDGDASSASMEVPPPSQSQLADKLQIERERTQTLPAADPDHQEATGRNVGEQEDDRGQLNSRRESVISSGDSESIVGIPDPPPAYAP</sequence>
<keyword evidence="2" id="KW-0812">Transmembrane</keyword>
<proteinExistence type="predicted"/>
<feature type="region of interest" description="Disordered" evidence="1">
    <location>
        <begin position="72"/>
        <end position="92"/>
    </location>
</feature>
<dbReference type="KEGG" id="more:E1B28_009554"/>
<dbReference type="AlphaFoldDB" id="A0A9P7RVI9"/>
<dbReference type="EMBL" id="CM032186">
    <property type="protein sequence ID" value="KAG7090435.1"/>
    <property type="molecule type" value="Genomic_DNA"/>
</dbReference>
<keyword evidence="2" id="KW-1133">Transmembrane helix</keyword>
<feature type="transmembrane region" description="Helical" evidence="2">
    <location>
        <begin position="200"/>
        <end position="223"/>
    </location>
</feature>
<protein>
    <submittedName>
        <fullName evidence="3">Uncharacterized protein</fullName>
    </submittedName>
</protein>
<accession>A0A9P7RVI9</accession>
<feature type="compositionally biased region" description="Low complexity" evidence="1">
    <location>
        <begin position="74"/>
        <end position="89"/>
    </location>
</feature>
<gene>
    <name evidence="3" type="ORF">E1B28_009554</name>
</gene>
<dbReference type="Proteomes" id="UP001049176">
    <property type="component" value="Chromosome 6"/>
</dbReference>
<evidence type="ECO:0000256" key="1">
    <source>
        <dbReference type="SAM" id="MobiDB-lite"/>
    </source>
</evidence>
<evidence type="ECO:0000313" key="3">
    <source>
        <dbReference type="EMBL" id="KAG7090435.1"/>
    </source>
</evidence>
<feature type="compositionally biased region" description="Low complexity" evidence="1">
    <location>
        <begin position="232"/>
        <end position="243"/>
    </location>
</feature>
<evidence type="ECO:0000313" key="4">
    <source>
        <dbReference type="Proteomes" id="UP001049176"/>
    </source>
</evidence>
<reference evidence="3" key="1">
    <citation type="journal article" date="2021" name="Genome Biol. Evol.">
        <title>The assembled and annotated genome of the fairy-ring fungus Marasmius oreades.</title>
        <authorList>
            <person name="Hiltunen M."/>
            <person name="Ament-Velasquez S.L."/>
            <person name="Johannesson H."/>
        </authorList>
    </citation>
    <scope>NUCLEOTIDE SEQUENCE</scope>
    <source>
        <strain evidence="3">03SP1</strain>
    </source>
</reference>
<name>A0A9P7RVI9_9AGAR</name>
<feature type="region of interest" description="Disordered" evidence="1">
    <location>
        <begin position="231"/>
        <end position="321"/>
    </location>
</feature>
<dbReference type="RefSeq" id="XP_043006905.1">
    <property type="nucleotide sequence ID" value="XM_043154450.1"/>
</dbReference>
<organism evidence="3 4">
    <name type="scientific">Marasmius oreades</name>
    <name type="common">fairy-ring Marasmius</name>
    <dbReference type="NCBI Taxonomy" id="181124"/>
    <lineage>
        <taxon>Eukaryota</taxon>
        <taxon>Fungi</taxon>
        <taxon>Dikarya</taxon>
        <taxon>Basidiomycota</taxon>
        <taxon>Agaricomycotina</taxon>
        <taxon>Agaricomycetes</taxon>
        <taxon>Agaricomycetidae</taxon>
        <taxon>Agaricales</taxon>
        <taxon>Marasmiineae</taxon>
        <taxon>Marasmiaceae</taxon>
        <taxon>Marasmius</taxon>
    </lineage>
</organism>
<keyword evidence="2" id="KW-0472">Membrane</keyword>
<feature type="compositionally biased region" description="Polar residues" evidence="1">
    <location>
        <begin position="34"/>
        <end position="48"/>
    </location>
</feature>
<feature type="region of interest" description="Disordered" evidence="1">
    <location>
        <begin position="122"/>
        <end position="157"/>
    </location>
</feature>
<feature type="compositionally biased region" description="Basic and acidic residues" evidence="1">
    <location>
        <begin position="122"/>
        <end position="132"/>
    </location>
</feature>
<feature type="compositionally biased region" description="Basic and acidic residues" evidence="1">
    <location>
        <begin position="289"/>
        <end position="299"/>
    </location>
</feature>
<feature type="region of interest" description="Disordered" evidence="1">
    <location>
        <begin position="14"/>
        <end position="48"/>
    </location>
</feature>
<comment type="caution">
    <text evidence="3">The sequence shown here is derived from an EMBL/GenBank/DDBJ whole genome shotgun (WGS) entry which is preliminary data.</text>
</comment>
<dbReference type="GeneID" id="66078630"/>